<dbReference type="HAMAP" id="MF_00237">
    <property type="entry name" value="TatB"/>
    <property type="match status" value="1"/>
</dbReference>
<name>A0ABM9NKR0_9GAMM</name>
<keyword evidence="8 9" id="KW-0472">Membrane</keyword>
<keyword evidence="7 9" id="KW-0811">Translocation</keyword>
<keyword evidence="5 9" id="KW-0653">Protein transport</keyword>
<dbReference type="PANTHER" id="PTHR33162">
    <property type="entry name" value="SEC-INDEPENDENT PROTEIN TRANSLOCASE PROTEIN TATA, CHLOROPLASTIC"/>
    <property type="match status" value="1"/>
</dbReference>
<keyword evidence="6 9" id="KW-1133">Transmembrane helix</keyword>
<comment type="similarity">
    <text evidence="9">Belongs to the TatB family.</text>
</comment>
<dbReference type="Gene3D" id="1.20.5.3310">
    <property type="match status" value="1"/>
</dbReference>
<protein>
    <recommendedName>
        <fullName evidence="9">Sec-independent protein translocase protein TatB</fullName>
    </recommendedName>
</protein>
<evidence type="ECO:0000256" key="7">
    <source>
        <dbReference type="ARBA" id="ARBA00023010"/>
    </source>
</evidence>
<feature type="region of interest" description="Disordered" evidence="10">
    <location>
        <begin position="73"/>
        <end position="113"/>
    </location>
</feature>
<dbReference type="InterPro" id="IPR003369">
    <property type="entry name" value="TatA/B/E"/>
</dbReference>
<dbReference type="EMBL" id="OZ026884">
    <property type="protein sequence ID" value="CAL1241231.1"/>
    <property type="molecule type" value="Genomic_DNA"/>
</dbReference>
<gene>
    <name evidence="9 12" type="primary">tatB</name>
    <name evidence="12" type="ORF">MECH1_V1_2455</name>
</gene>
<evidence type="ECO:0000313" key="13">
    <source>
        <dbReference type="Proteomes" id="UP001497493"/>
    </source>
</evidence>
<comment type="subunit">
    <text evidence="9">The Tat system comprises two distinct complexes: a TatABC complex, containing multiple copies of TatA, TatB and TatC subunits, and a separate TatA complex, containing only TatA subunits. Substrates initially bind to the TatABC complex, which probably triggers association of the separate TatA complex to form the active translocon.</text>
</comment>
<keyword evidence="3 9" id="KW-1003">Cell membrane</keyword>
<accession>A0ABM9NKR0</accession>
<dbReference type="PANTHER" id="PTHR33162:SF1">
    <property type="entry name" value="SEC-INDEPENDENT PROTEIN TRANSLOCASE PROTEIN TATA, CHLOROPLASTIC"/>
    <property type="match status" value="1"/>
</dbReference>
<comment type="subcellular location">
    <subcellularLocation>
        <location evidence="9">Cell membrane</location>
        <topology evidence="9">Single-pass membrane protein</topology>
    </subcellularLocation>
    <subcellularLocation>
        <location evidence="1">Membrane</location>
        <topology evidence="1">Single-pass membrane protein</topology>
    </subcellularLocation>
</comment>
<organism evidence="12 13">
    <name type="scientific">Candidatus Methylocalor cossyra</name>
    <dbReference type="NCBI Taxonomy" id="3108543"/>
    <lineage>
        <taxon>Bacteria</taxon>
        <taxon>Pseudomonadati</taxon>
        <taxon>Pseudomonadota</taxon>
        <taxon>Gammaproteobacteria</taxon>
        <taxon>Methylococcales</taxon>
        <taxon>Methylococcaceae</taxon>
        <taxon>Candidatus Methylocalor</taxon>
    </lineage>
</organism>
<proteinExistence type="inferred from homology"/>
<evidence type="ECO:0000256" key="2">
    <source>
        <dbReference type="ARBA" id="ARBA00022448"/>
    </source>
</evidence>
<evidence type="ECO:0000256" key="10">
    <source>
        <dbReference type="SAM" id="MobiDB-lite"/>
    </source>
</evidence>
<evidence type="ECO:0000256" key="6">
    <source>
        <dbReference type="ARBA" id="ARBA00022989"/>
    </source>
</evidence>
<feature type="transmembrane region" description="Helical" evidence="11">
    <location>
        <begin position="6"/>
        <end position="22"/>
    </location>
</feature>
<sequence length="113" mass="12663">MFDIGFWELVLVGIVSLLVFGPERLPRVARETALWVRKARAMVASVKAEIDHELQLQELRESLAKEKKRLERMPPLREIGASTEPIDSDKAVSQKASEPVATDGSGERSHERA</sequence>
<evidence type="ECO:0000256" key="5">
    <source>
        <dbReference type="ARBA" id="ARBA00022927"/>
    </source>
</evidence>
<evidence type="ECO:0000256" key="3">
    <source>
        <dbReference type="ARBA" id="ARBA00022475"/>
    </source>
</evidence>
<reference evidence="12 13" key="1">
    <citation type="submission" date="2024-04" db="EMBL/GenBank/DDBJ databases">
        <authorList>
            <person name="Cremers G."/>
        </authorList>
    </citation>
    <scope>NUCLEOTIDE SEQUENCE [LARGE SCALE GENOMIC DNA]</scope>
    <source>
        <strain evidence="12">MeCH1-AG</strain>
    </source>
</reference>
<keyword evidence="4 9" id="KW-0812">Transmembrane</keyword>
<evidence type="ECO:0000256" key="8">
    <source>
        <dbReference type="ARBA" id="ARBA00023136"/>
    </source>
</evidence>
<dbReference type="RefSeq" id="WP_348757762.1">
    <property type="nucleotide sequence ID" value="NZ_OZ026884.1"/>
</dbReference>
<evidence type="ECO:0000256" key="11">
    <source>
        <dbReference type="SAM" id="Phobius"/>
    </source>
</evidence>
<evidence type="ECO:0000313" key="12">
    <source>
        <dbReference type="EMBL" id="CAL1241231.1"/>
    </source>
</evidence>
<dbReference type="InterPro" id="IPR018448">
    <property type="entry name" value="TatB"/>
</dbReference>
<dbReference type="PRINTS" id="PR01506">
    <property type="entry name" value="TATBPROTEIN"/>
</dbReference>
<dbReference type="Proteomes" id="UP001497493">
    <property type="component" value="Chromosome"/>
</dbReference>
<comment type="function">
    <text evidence="9">Part of the twin-arginine translocation (Tat) system that transports large folded proteins containing a characteristic twin-arginine motif in their signal peptide across membranes. Together with TatC, TatB is part of a receptor directly interacting with Tat signal peptides. TatB may form an oligomeric binding site that transiently accommodates folded Tat precursor proteins before their translocation.</text>
</comment>
<keyword evidence="13" id="KW-1185">Reference proteome</keyword>
<evidence type="ECO:0000256" key="1">
    <source>
        <dbReference type="ARBA" id="ARBA00004167"/>
    </source>
</evidence>
<dbReference type="Pfam" id="PF02416">
    <property type="entry name" value="TatA_B_E"/>
    <property type="match status" value="1"/>
</dbReference>
<evidence type="ECO:0000256" key="9">
    <source>
        <dbReference type="HAMAP-Rule" id="MF_00237"/>
    </source>
</evidence>
<keyword evidence="2 9" id="KW-0813">Transport</keyword>
<evidence type="ECO:0000256" key="4">
    <source>
        <dbReference type="ARBA" id="ARBA00022692"/>
    </source>
</evidence>
<dbReference type="NCBIfam" id="TIGR01410">
    <property type="entry name" value="tatB"/>
    <property type="match status" value="1"/>
</dbReference>